<feature type="signal peptide" evidence="1">
    <location>
        <begin position="1"/>
        <end position="30"/>
    </location>
</feature>
<sequence length="133" mass="14235">MRLTKVYRRWIASMLATVLVCLQFATAAYACPAPQGVNGEPAMAAMPDCEAMSSMDPEQPQLCKAHCDRDRQTVNNAPVADVAPAVLLDRLLTRLALWIAPQAAQALPAVVAAHTGPPDGAPPVYLALQVFRI</sequence>
<protein>
    <recommendedName>
        <fullName evidence="4">Secreted protein</fullName>
    </recommendedName>
</protein>
<evidence type="ECO:0000313" key="2">
    <source>
        <dbReference type="EMBL" id="MDR7334664.1"/>
    </source>
</evidence>
<evidence type="ECO:0000256" key="1">
    <source>
        <dbReference type="SAM" id="SignalP"/>
    </source>
</evidence>
<dbReference type="EMBL" id="JAVDXV010000008">
    <property type="protein sequence ID" value="MDR7334664.1"/>
    <property type="molecule type" value="Genomic_DNA"/>
</dbReference>
<gene>
    <name evidence="2" type="ORF">J2X21_003828</name>
</gene>
<evidence type="ECO:0000313" key="3">
    <source>
        <dbReference type="Proteomes" id="UP001180825"/>
    </source>
</evidence>
<dbReference type="Proteomes" id="UP001180825">
    <property type="component" value="Unassembled WGS sequence"/>
</dbReference>
<evidence type="ECO:0008006" key="4">
    <source>
        <dbReference type="Google" id="ProtNLM"/>
    </source>
</evidence>
<accession>A0ABU2ABU8</accession>
<comment type="caution">
    <text evidence="2">The sequence shown here is derived from an EMBL/GenBank/DDBJ whole genome shotgun (WGS) entry which is preliminary data.</text>
</comment>
<dbReference type="RefSeq" id="WP_310331253.1">
    <property type="nucleotide sequence ID" value="NZ_JAVDXV010000008.1"/>
</dbReference>
<keyword evidence="1" id="KW-0732">Signal</keyword>
<feature type="chain" id="PRO_5045843003" description="Secreted protein" evidence="1">
    <location>
        <begin position="31"/>
        <end position="133"/>
    </location>
</feature>
<dbReference type="PROSITE" id="PS51257">
    <property type="entry name" value="PROKAR_LIPOPROTEIN"/>
    <property type="match status" value="1"/>
</dbReference>
<proteinExistence type="predicted"/>
<reference evidence="2 3" key="1">
    <citation type="submission" date="2023-07" db="EMBL/GenBank/DDBJ databases">
        <title>Sorghum-associated microbial communities from plants grown in Nebraska, USA.</title>
        <authorList>
            <person name="Schachtman D."/>
        </authorList>
    </citation>
    <scope>NUCLEOTIDE SEQUENCE [LARGE SCALE GENOMIC DNA]</scope>
    <source>
        <strain evidence="2 3">BE316</strain>
    </source>
</reference>
<name>A0ABU2ABU8_9BURK</name>
<keyword evidence="3" id="KW-1185">Reference proteome</keyword>
<organism evidence="2 3">
    <name type="scientific">Roseateles asaccharophilus</name>
    <dbReference type="NCBI Taxonomy" id="582607"/>
    <lineage>
        <taxon>Bacteria</taxon>
        <taxon>Pseudomonadati</taxon>
        <taxon>Pseudomonadota</taxon>
        <taxon>Betaproteobacteria</taxon>
        <taxon>Burkholderiales</taxon>
        <taxon>Sphaerotilaceae</taxon>
        <taxon>Roseateles</taxon>
    </lineage>
</organism>